<evidence type="ECO:0000256" key="10">
    <source>
        <dbReference type="PROSITE-ProRule" id="PRU00959"/>
    </source>
</evidence>
<sequence length="629" mass="71024">MCGRVDSEWSVKLAQSDNRADQRARWKRAASVSRLNRSKWGGASTTPALKLAEGVQSCRQSAGKLALIHSKHPSQTARLTSSTSSTSSRPPPTRTVLAFPRLLRMADARETAGLAPGHKLYIFFSIQGPLEEFRLPEIESVAQLYNIPFSWPAKPDYTRPYMLIGLPDDEAARKLGSRLVSVKHVWEFWATAETYEELHERVKSAECREKWDKYAVDRDCRWKFTIAGHNRTIPLPQQVALVNTFQYMAFIGEIDLRNPMLEVGLFEEYASDPLRGAKVREKRKEKGMDPSKTGKEKAFEEGDPEDTGGLRSVWMGRKICDTSRHMMDVFDLKKRAYIGTTSMEAEVSLLMANQALAAPGKWVYDPFVGTGSMLLTAAAYGAMTFGSDIDGRQIRGKKTSIRHSAEQYGVQGRIQHPWRTGEVFDAIVTDPPYGVRAGAKRLGREEGAREVLPMIVPGREHEGYHHTFPDYVPPSVGWPMEEVISTLVTFSLYLLRPGGRLVFFLPTDNAVYSDVDIPSIPGMRLVSNTSQSFGKWARRLITMEKTDANEGEWRKALEGLDRGIRREGKKSVWEEEQEREKQAREDDERKKPGHADFNRRYFAGFEEVKEGIKNLLVGQKEDAGTKETQ</sequence>
<proteinExistence type="inferred from homology"/>
<dbReference type="GO" id="GO:0000049">
    <property type="term" value="F:tRNA binding"/>
    <property type="evidence" value="ECO:0007669"/>
    <property type="project" value="UniProtKB-UniRule"/>
</dbReference>
<dbReference type="GO" id="GO:0160102">
    <property type="term" value="F:tRNA (guanine(10)-N2)-methyltransferase activity"/>
    <property type="evidence" value="ECO:0007669"/>
    <property type="project" value="UniProtKB-EC"/>
</dbReference>
<evidence type="ECO:0000256" key="11">
    <source>
        <dbReference type="SAM" id="MobiDB-lite"/>
    </source>
</evidence>
<evidence type="ECO:0000256" key="3">
    <source>
        <dbReference type="ARBA" id="ARBA00022555"/>
    </source>
</evidence>
<keyword evidence="7 10" id="KW-0819">tRNA processing</keyword>
<dbReference type="RefSeq" id="XP_016269759.1">
    <property type="nucleotide sequence ID" value="XM_016419404.1"/>
</dbReference>
<evidence type="ECO:0000256" key="6">
    <source>
        <dbReference type="ARBA" id="ARBA00022691"/>
    </source>
</evidence>
<dbReference type="PANTHER" id="PTHR13370">
    <property type="entry name" value="RNA METHYLASE-RELATED"/>
    <property type="match status" value="1"/>
</dbReference>
<protein>
    <recommendedName>
        <fullName evidence="9">tRNA (guanine(10)-N(2))-methyltransferase</fullName>
        <ecNumber evidence="9">2.1.1.214</ecNumber>
    </recommendedName>
</protein>
<dbReference type="PROSITE" id="PS51627">
    <property type="entry name" value="SAM_MT_TRM11"/>
    <property type="match status" value="1"/>
</dbReference>
<dbReference type="PROSITE" id="PS00092">
    <property type="entry name" value="N6_MTASE"/>
    <property type="match status" value="1"/>
</dbReference>
<keyword evidence="3 10" id="KW-0820">tRNA-binding</keyword>
<dbReference type="SUPFAM" id="SSF53335">
    <property type="entry name" value="S-adenosyl-L-methionine-dependent methyltransferases"/>
    <property type="match status" value="1"/>
</dbReference>
<dbReference type="EC" id="2.1.1.214" evidence="9"/>
<keyword evidence="2" id="KW-0963">Cytoplasm</keyword>
<feature type="domain" description="tRNA (guanine(10)-N(2))-methyltransferase TRMT11 N-terminal" evidence="13">
    <location>
        <begin position="130"/>
        <end position="272"/>
    </location>
</feature>
<keyword evidence="4 10" id="KW-0489">Methyltransferase</keyword>
<feature type="region of interest" description="Disordered" evidence="11">
    <location>
        <begin position="69"/>
        <end position="93"/>
    </location>
</feature>
<dbReference type="OrthoDB" id="296065at2759"/>
<dbReference type="InterPro" id="IPR000241">
    <property type="entry name" value="RlmKL-like_Mtase"/>
</dbReference>
<evidence type="ECO:0000256" key="7">
    <source>
        <dbReference type="ARBA" id="ARBA00022694"/>
    </source>
</evidence>
<organism evidence="14 15">
    <name type="scientific">Rhodotorula toruloides (strain NP11)</name>
    <name type="common">Yeast</name>
    <name type="synonym">Rhodosporidium toruloides</name>
    <dbReference type="NCBI Taxonomy" id="1130832"/>
    <lineage>
        <taxon>Eukaryota</taxon>
        <taxon>Fungi</taxon>
        <taxon>Dikarya</taxon>
        <taxon>Basidiomycota</taxon>
        <taxon>Pucciniomycotina</taxon>
        <taxon>Microbotryomycetes</taxon>
        <taxon>Sporidiobolales</taxon>
        <taxon>Sporidiobolaceae</taxon>
        <taxon>Rhodotorula</taxon>
    </lineage>
</organism>
<dbReference type="InterPro" id="IPR059073">
    <property type="entry name" value="TRMT11_N"/>
</dbReference>
<dbReference type="eggNOG" id="KOG2671">
    <property type="taxonomic scope" value="Eukaryota"/>
</dbReference>
<dbReference type="InterPro" id="IPR029063">
    <property type="entry name" value="SAM-dependent_MTases_sf"/>
</dbReference>
<dbReference type="AlphaFoldDB" id="M7WLB0"/>
<dbReference type="InterPro" id="IPR016691">
    <property type="entry name" value="TRMT11"/>
</dbReference>
<name>M7WLB0_RHOT1</name>
<reference evidence="14 15" key="1">
    <citation type="journal article" date="2012" name="Nat. Commun.">
        <title>A multi-omic map of the lipid-producing yeast Rhodosporidium toruloides.</title>
        <authorList>
            <person name="Zhu Z."/>
            <person name="Zhang S."/>
            <person name="Liu H."/>
            <person name="Shen H."/>
            <person name="Lin X."/>
            <person name="Yang F."/>
            <person name="Zhou Y.J."/>
            <person name="Jin G."/>
            <person name="Ye M."/>
            <person name="Zou H."/>
            <person name="Zou H."/>
            <person name="Zhao Z.K."/>
        </authorList>
    </citation>
    <scope>NUCLEOTIDE SEQUENCE [LARGE SCALE GENOMIC DNA]</scope>
    <source>
        <strain evidence="14 15">NP11</strain>
    </source>
</reference>
<dbReference type="GO" id="GO:0005737">
    <property type="term" value="C:cytoplasm"/>
    <property type="evidence" value="ECO:0007669"/>
    <property type="project" value="UniProtKB-SubCell"/>
</dbReference>
<accession>M7WLB0</accession>
<dbReference type="GeneID" id="27369756"/>
<comment type="similarity">
    <text evidence="10">Belongs to the class I-like SAM-binding methyltransferase superfamily. TRM11 methyltransferase family.</text>
</comment>
<dbReference type="Pfam" id="PF01170">
    <property type="entry name" value="UPF0020"/>
    <property type="match status" value="1"/>
</dbReference>
<keyword evidence="15" id="KW-1185">Reference proteome</keyword>
<dbReference type="PANTHER" id="PTHR13370:SF3">
    <property type="entry name" value="TRNA (GUANINE(10)-N2)-METHYLTRANSFERASE HOMOLOG"/>
    <property type="match status" value="1"/>
</dbReference>
<dbReference type="GO" id="GO:0043527">
    <property type="term" value="C:tRNA methyltransferase complex"/>
    <property type="evidence" value="ECO:0007669"/>
    <property type="project" value="UniProtKB-ARBA"/>
</dbReference>
<dbReference type="GO" id="GO:0032259">
    <property type="term" value="P:methylation"/>
    <property type="evidence" value="ECO:0007669"/>
    <property type="project" value="UniProtKB-UniRule"/>
</dbReference>
<dbReference type="EMBL" id="KB722677">
    <property type="protein sequence ID" value="EMS18640.1"/>
    <property type="molecule type" value="Genomic_DNA"/>
</dbReference>
<dbReference type="GO" id="GO:0008033">
    <property type="term" value="P:tRNA processing"/>
    <property type="evidence" value="ECO:0007669"/>
    <property type="project" value="UniProtKB-UniRule"/>
</dbReference>
<evidence type="ECO:0000313" key="14">
    <source>
        <dbReference type="EMBL" id="EMS18640.1"/>
    </source>
</evidence>
<dbReference type="InterPro" id="IPR002052">
    <property type="entry name" value="DNA_methylase_N6_adenine_CS"/>
</dbReference>
<evidence type="ECO:0000256" key="1">
    <source>
        <dbReference type="ARBA" id="ARBA00004496"/>
    </source>
</evidence>
<feature type="domain" description="Ribosomal RNA large subunit methyltransferase K/L-like methyltransferase" evidence="12">
    <location>
        <begin position="334"/>
        <end position="441"/>
    </location>
</feature>
<evidence type="ECO:0000256" key="4">
    <source>
        <dbReference type="ARBA" id="ARBA00022603"/>
    </source>
</evidence>
<comment type="subcellular location">
    <subcellularLocation>
        <location evidence="1">Cytoplasm</location>
    </subcellularLocation>
</comment>
<feature type="region of interest" description="Disordered" evidence="11">
    <location>
        <begin position="568"/>
        <end position="596"/>
    </location>
</feature>
<evidence type="ECO:0000259" key="13">
    <source>
        <dbReference type="Pfam" id="PF25904"/>
    </source>
</evidence>
<evidence type="ECO:0000256" key="5">
    <source>
        <dbReference type="ARBA" id="ARBA00022679"/>
    </source>
</evidence>
<evidence type="ECO:0000259" key="12">
    <source>
        <dbReference type="Pfam" id="PF01170"/>
    </source>
</evidence>
<keyword evidence="6 10" id="KW-0949">S-adenosyl-L-methionine</keyword>
<dbReference type="Gene3D" id="3.40.50.150">
    <property type="entry name" value="Vaccinia Virus protein VP39"/>
    <property type="match status" value="1"/>
</dbReference>
<dbReference type="PRINTS" id="PR00507">
    <property type="entry name" value="N12N6MTFRASE"/>
</dbReference>
<dbReference type="Pfam" id="PF25904">
    <property type="entry name" value="Tmrp11_N"/>
    <property type="match status" value="1"/>
</dbReference>
<dbReference type="HOGENOM" id="CLU_029646_3_0_1"/>
<feature type="region of interest" description="Disordered" evidence="11">
    <location>
        <begin position="280"/>
        <end position="305"/>
    </location>
</feature>
<feature type="compositionally biased region" description="Basic and acidic residues" evidence="11">
    <location>
        <begin position="280"/>
        <end position="300"/>
    </location>
</feature>
<evidence type="ECO:0000256" key="8">
    <source>
        <dbReference type="ARBA" id="ARBA00022884"/>
    </source>
</evidence>
<keyword evidence="5 10" id="KW-0808">Transferase</keyword>
<gene>
    <name evidence="14" type="ORF">RHTO_05743</name>
</gene>
<evidence type="ECO:0000256" key="2">
    <source>
        <dbReference type="ARBA" id="ARBA00022490"/>
    </source>
</evidence>
<evidence type="ECO:0000313" key="15">
    <source>
        <dbReference type="Proteomes" id="UP000016926"/>
    </source>
</evidence>
<evidence type="ECO:0000256" key="9">
    <source>
        <dbReference type="ARBA" id="ARBA00066937"/>
    </source>
</evidence>
<dbReference type="Proteomes" id="UP000016926">
    <property type="component" value="Unassembled WGS sequence"/>
</dbReference>
<keyword evidence="8 10" id="KW-0694">RNA-binding</keyword>